<feature type="compositionally biased region" description="Basic and acidic residues" evidence="1">
    <location>
        <begin position="176"/>
        <end position="196"/>
    </location>
</feature>
<feature type="region of interest" description="Disordered" evidence="1">
    <location>
        <begin position="176"/>
        <end position="228"/>
    </location>
</feature>
<dbReference type="Proteomes" id="UP001430848">
    <property type="component" value="Unassembled WGS sequence"/>
</dbReference>
<name>A0ABR1NYW2_DIAER</name>
<proteinExistence type="predicted"/>
<evidence type="ECO:0000313" key="2">
    <source>
        <dbReference type="EMBL" id="KAK7720573.1"/>
    </source>
</evidence>
<organism evidence="2 3">
    <name type="scientific">Diaporthe eres</name>
    <name type="common">Phomopsis oblonga</name>
    <dbReference type="NCBI Taxonomy" id="83184"/>
    <lineage>
        <taxon>Eukaryota</taxon>
        <taxon>Fungi</taxon>
        <taxon>Dikarya</taxon>
        <taxon>Ascomycota</taxon>
        <taxon>Pezizomycotina</taxon>
        <taxon>Sordariomycetes</taxon>
        <taxon>Sordariomycetidae</taxon>
        <taxon>Diaporthales</taxon>
        <taxon>Diaporthaceae</taxon>
        <taxon>Diaporthe</taxon>
        <taxon>Diaporthe eres species complex</taxon>
    </lineage>
</organism>
<accession>A0ABR1NYW2</accession>
<gene>
    <name evidence="2" type="ORF">SLS63_009791</name>
</gene>
<protein>
    <submittedName>
        <fullName evidence="2">Uncharacterized protein</fullName>
    </submittedName>
</protein>
<evidence type="ECO:0000313" key="3">
    <source>
        <dbReference type="Proteomes" id="UP001430848"/>
    </source>
</evidence>
<evidence type="ECO:0000256" key="1">
    <source>
        <dbReference type="SAM" id="MobiDB-lite"/>
    </source>
</evidence>
<dbReference type="EMBL" id="JAKNSF020000074">
    <property type="protein sequence ID" value="KAK7720573.1"/>
    <property type="molecule type" value="Genomic_DNA"/>
</dbReference>
<sequence>MTTPTPTTPNAPALTPRPSWTHEQVALHEKSHGLLPDVFATQGQHLVTQPHTPVFPALRSEIHAFVTELTASLSVLTSRQNRRRLGYGVKAAEEWPIGRTPPKVRRAQKKRLRAKLRASLEEDSESDIEAIVDSHYPLSPGLSASQSSPSASSVIESKFAIAPRGFEFDSENYVEAMKRDPKQMEEANDHAGDTERMRKKTNAGDVPGVDDEPQISMVQDSEAYGRYS</sequence>
<comment type="caution">
    <text evidence="2">The sequence shown here is derived from an EMBL/GenBank/DDBJ whole genome shotgun (WGS) entry which is preliminary data.</text>
</comment>
<keyword evidence="3" id="KW-1185">Reference proteome</keyword>
<reference evidence="2 3" key="1">
    <citation type="submission" date="2024-02" db="EMBL/GenBank/DDBJ databases">
        <title>De novo assembly and annotation of 12 fungi associated with fruit tree decline syndrome in Ontario, Canada.</title>
        <authorList>
            <person name="Sulman M."/>
            <person name="Ellouze W."/>
            <person name="Ilyukhin E."/>
        </authorList>
    </citation>
    <scope>NUCLEOTIDE SEQUENCE [LARGE SCALE GENOMIC DNA]</scope>
    <source>
        <strain evidence="2 3">M169</strain>
    </source>
</reference>